<name>A0AAF0QNB7_SOLVR</name>
<evidence type="ECO:0000313" key="2">
    <source>
        <dbReference type="Proteomes" id="UP001234989"/>
    </source>
</evidence>
<sequence length="160" mass="18266">MMKDGILSKNRRNEDRDLDNRKHQIDVKIVPGKEKQMKDGILALKEAIFQSEVEILENIGAEVGRGSSSNPFVPLVEHCLNLNLCIKLDATIIDSWYRKGVLNLLMTPYNEEEYKKLRKDTRRRLPSCSTNGHGKSLLSLHKGRLIACGLFSTSWHLFAF</sequence>
<gene>
    <name evidence="1" type="ORF">MTR67_019831</name>
</gene>
<protein>
    <submittedName>
        <fullName evidence="1">Uncharacterized protein</fullName>
    </submittedName>
</protein>
<accession>A0AAF0QNB7</accession>
<organism evidence="1 2">
    <name type="scientific">Solanum verrucosum</name>
    <dbReference type="NCBI Taxonomy" id="315347"/>
    <lineage>
        <taxon>Eukaryota</taxon>
        <taxon>Viridiplantae</taxon>
        <taxon>Streptophyta</taxon>
        <taxon>Embryophyta</taxon>
        <taxon>Tracheophyta</taxon>
        <taxon>Spermatophyta</taxon>
        <taxon>Magnoliopsida</taxon>
        <taxon>eudicotyledons</taxon>
        <taxon>Gunneridae</taxon>
        <taxon>Pentapetalae</taxon>
        <taxon>asterids</taxon>
        <taxon>lamiids</taxon>
        <taxon>Solanales</taxon>
        <taxon>Solanaceae</taxon>
        <taxon>Solanoideae</taxon>
        <taxon>Solaneae</taxon>
        <taxon>Solanum</taxon>
    </lineage>
</organism>
<proteinExistence type="predicted"/>
<reference evidence="1" key="1">
    <citation type="submission" date="2023-08" db="EMBL/GenBank/DDBJ databases">
        <title>A de novo genome assembly of Solanum verrucosum Schlechtendal, a Mexican diploid species geographically isolated from the other diploid A-genome species in potato relatives.</title>
        <authorList>
            <person name="Hosaka K."/>
        </authorList>
    </citation>
    <scope>NUCLEOTIDE SEQUENCE</scope>
    <source>
        <tissue evidence="1">Young leaves</tissue>
    </source>
</reference>
<dbReference type="AlphaFoldDB" id="A0AAF0QNB7"/>
<dbReference type="EMBL" id="CP133615">
    <property type="protein sequence ID" value="WMV26446.1"/>
    <property type="molecule type" value="Genomic_DNA"/>
</dbReference>
<keyword evidence="2" id="KW-1185">Reference proteome</keyword>
<dbReference type="Proteomes" id="UP001234989">
    <property type="component" value="Chromosome 4"/>
</dbReference>
<evidence type="ECO:0000313" key="1">
    <source>
        <dbReference type="EMBL" id="WMV26446.1"/>
    </source>
</evidence>